<dbReference type="RefSeq" id="WP_119988851.1">
    <property type="nucleotide sequence ID" value="NZ_CP032489.1"/>
</dbReference>
<dbReference type="InterPro" id="IPR000782">
    <property type="entry name" value="FAS1_domain"/>
</dbReference>
<gene>
    <name evidence="2" type="ORF">D6B99_12180</name>
</gene>
<dbReference type="Gene3D" id="2.30.180.10">
    <property type="entry name" value="FAS1 domain"/>
    <property type="match status" value="2"/>
</dbReference>
<accession>A0A386HRI2</accession>
<dbReference type="InterPro" id="IPR050904">
    <property type="entry name" value="Adhesion/Biosynth-related"/>
</dbReference>
<evidence type="ECO:0000313" key="2">
    <source>
        <dbReference type="EMBL" id="AYD48292.1"/>
    </source>
</evidence>
<dbReference type="Proteomes" id="UP000266118">
    <property type="component" value="Chromosome"/>
</dbReference>
<dbReference type="EMBL" id="CP032489">
    <property type="protein sequence ID" value="AYD48292.1"/>
    <property type="molecule type" value="Genomic_DNA"/>
</dbReference>
<dbReference type="PROSITE" id="PS51257">
    <property type="entry name" value="PROKAR_LIPOPROTEIN"/>
    <property type="match status" value="1"/>
</dbReference>
<dbReference type="PROSITE" id="PS50213">
    <property type="entry name" value="FAS1"/>
    <property type="match status" value="2"/>
</dbReference>
<keyword evidence="3" id="KW-1185">Reference proteome</keyword>
<dbReference type="OrthoDB" id="659398at2"/>
<protein>
    <recommendedName>
        <fullName evidence="1">FAS1 domain-containing protein</fullName>
    </recommendedName>
</protein>
<sequence length="729" mass="80791">MNRLVRITLWSFALFFLFSGCRKKEWDKYYGRPSDLAQPIYQVLQARGNFTHFLACIDKSGYKANLSSGGYWTIFAPNDSAFAVFFKENSISGDSGIDSAMAQKIVKYALIYNAYRKADLTNYQVSGGADTSQAFKRKTAYYNWVYPEKGKLVLAANRNGSFNADDNNNKYIPYFLDNFLSFNNLSAYDYNFFYPTSTYTGFNVAGASVVNADIPAENGLIDEVNQVTMPLPSLEEYLATNDNYSEFRKLLAKVISYQANGDITLRNRALTGSMDSVFIKLYDAGSLLGLAFSPNNENFIQSSTDAQTNGWSLVVPTNAALIPYEQKILSHYGTFDAAPPAVLISLLNAHMWITNIWPSKLAQTANSEQEVPTFDLSNVVDKKICSNGFFYGVNKVQDANVFRTIYSKAFLDPNYSLMTRALDADIKFSIVNPEGHYTMVMMSNKVLNAAGYDFNTNQNAWSYQPPGGTIEYGTAAQSRVFRILQTSVFVTQNHELDDLSGEGIVETWDNEYVRYKNNTLFAGGNMDDGTIVHIDSSSTSINGKVYYVDNLLTFSELSLGAHLENLATAQPDYFSSFYNYLIHSTLWSASDKSILGTTPGNFYTVFVPTNAAISQAVKAGLLPGNTTTGVPNFKPSAAADQQTVVQFITYNILDKNTVVPDGKKSGSFATLLKTLNGDLTFINVTNQPNSMQLKDAYGDIANVNIPESDILCDRAVIHSIDNVLNFNAH</sequence>
<dbReference type="InterPro" id="IPR036378">
    <property type="entry name" value="FAS1_dom_sf"/>
</dbReference>
<organism evidence="2 3">
    <name type="scientific">Arachidicoccus soli</name>
    <dbReference type="NCBI Taxonomy" id="2341117"/>
    <lineage>
        <taxon>Bacteria</taxon>
        <taxon>Pseudomonadati</taxon>
        <taxon>Bacteroidota</taxon>
        <taxon>Chitinophagia</taxon>
        <taxon>Chitinophagales</taxon>
        <taxon>Chitinophagaceae</taxon>
        <taxon>Arachidicoccus</taxon>
    </lineage>
</organism>
<dbReference type="PANTHER" id="PTHR10900">
    <property type="entry name" value="PERIOSTIN-RELATED"/>
    <property type="match status" value="1"/>
</dbReference>
<evidence type="ECO:0000259" key="1">
    <source>
        <dbReference type="PROSITE" id="PS50213"/>
    </source>
</evidence>
<dbReference type="SMART" id="SM00554">
    <property type="entry name" value="FAS1"/>
    <property type="match status" value="2"/>
</dbReference>
<dbReference type="PANTHER" id="PTHR10900:SF77">
    <property type="entry name" value="FI19380P1"/>
    <property type="match status" value="1"/>
</dbReference>
<dbReference type="AlphaFoldDB" id="A0A386HRI2"/>
<evidence type="ECO:0000313" key="3">
    <source>
        <dbReference type="Proteomes" id="UP000266118"/>
    </source>
</evidence>
<dbReference type="Pfam" id="PF02469">
    <property type="entry name" value="Fasciclin"/>
    <property type="match status" value="2"/>
</dbReference>
<reference evidence="2 3" key="1">
    <citation type="submission" date="2018-09" db="EMBL/GenBank/DDBJ databases">
        <title>Arachidicoccus sp. nov., a bacterium isolated from soil.</title>
        <authorList>
            <person name="Weon H.-Y."/>
            <person name="Kwon S.-W."/>
            <person name="Lee S.A."/>
        </authorList>
    </citation>
    <scope>NUCLEOTIDE SEQUENCE [LARGE SCALE GENOMIC DNA]</scope>
    <source>
        <strain evidence="2 3">KIS59-12</strain>
    </source>
</reference>
<name>A0A386HRI2_9BACT</name>
<feature type="domain" description="FAS1" evidence="1">
    <location>
        <begin position="37"/>
        <end position="228"/>
    </location>
</feature>
<dbReference type="KEGG" id="ark:D6B99_12180"/>
<dbReference type="SUPFAM" id="SSF82153">
    <property type="entry name" value="FAS1 domain"/>
    <property type="match status" value="2"/>
</dbReference>
<proteinExistence type="predicted"/>
<feature type="domain" description="FAS1" evidence="1">
    <location>
        <begin position="561"/>
        <end position="724"/>
    </location>
</feature>